<feature type="active site" description="Nucleophile" evidence="4">
    <location>
        <position position="532"/>
    </location>
</feature>
<feature type="domain" description="GH26" evidence="7">
    <location>
        <begin position="159"/>
        <end position="600"/>
    </location>
</feature>
<evidence type="ECO:0000256" key="1">
    <source>
        <dbReference type="ARBA" id="ARBA00007754"/>
    </source>
</evidence>
<feature type="compositionally biased region" description="Low complexity" evidence="5">
    <location>
        <begin position="460"/>
        <end position="478"/>
    </location>
</feature>
<dbReference type="SUPFAM" id="SSF51445">
    <property type="entry name" value="(Trans)glycosidases"/>
    <property type="match status" value="2"/>
</dbReference>
<feature type="active site" description="Proton donor" evidence="4">
    <location>
        <position position="297"/>
    </location>
</feature>
<gene>
    <name evidence="8" type="ORF">HDU87_008613</name>
</gene>
<dbReference type="EMBL" id="JADGJQ010000009">
    <property type="protein sequence ID" value="KAJ3182449.1"/>
    <property type="molecule type" value="Genomic_DNA"/>
</dbReference>
<keyword evidence="6" id="KW-1133">Transmembrane helix</keyword>
<sequence length="682" mass="72433">MSTLVPPPSPSAPLPEPAPNSDPPPDGQGPSVDDHGQFKPIPWRKTNMNSAWTVLTDDHTFGTAQEWPGDRSIEPNSDGSPYALQLVNPPNGRGYRRIAPTSPRQKKSRHSMRNRCLIITFALLTAAVVTFMVAFFTVKSKERTTFDPAAGPRGQLPAPPPGPPLPVLNMLGNASLPVNGSSANVYFGASIDWSQEDPQSFNRALGRNAAIIDGYFMISDTLERANNVNSSGISHQIPDYYNWTAGLVGGTGAIMGITVMPYKGLGNVSVQAMLQLGEKCREINAFGVPILLRFAPEMNGNWYPWGQSPSQYIAVFRQLAQIVRNATTPASAVNSTTGTSADSNVTLARTAMVWAPAVGNGYPLYQVANASATPGFNATTWLQMDTNSDDVVDDLDDPYSPFYPGDEYVDWIGITALYNTTLSRNATEATALGKSQTLVPAIANVTFHSGPLFGAGSGAGSESASTVPSTTTISTSSAPTSLPTGVSFNATYNRIPSSGRNEQGSFESIVAARKFSVYNFAKKRSKPLVVGETGIGYLSGPGIAPTPDELAVKSAWWNQVYNATLLKKYPLIRAIVWYDYALPLAGLPSSYVLDYSISRTPSISAAFRNATQALPDGTLVFANETLSADTRAAANSTALGLTQGPAANGTRPAVQTVVISTTTTIATTPPGVGLSPRRKKPA</sequence>
<feature type="region of interest" description="Disordered" evidence="5">
    <location>
        <begin position="63"/>
        <end position="110"/>
    </location>
</feature>
<evidence type="ECO:0000313" key="9">
    <source>
        <dbReference type="Proteomes" id="UP001212152"/>
    </source>
</evidence>
<evidence type="ECO:0000256" key="3">
    <source>
        <dbReference type="ARBA" id="ARBA00023295"/>
    </source>
</evidence>
<dbReference type="PANTHER" id="PTHR40079">
    <property type="entry name" value="MANNAN ENDO-1,4-BETA-MANNOSIDASE E-RELATED"/>
    <property type="match status" value="1"/>
</dbReference>
<dbReference type="Pfam" id="PF02156">
    <property type="entry name" value="Glyco_hydro_26"/>
    <property type="match status" value="1"/>
</dbReference>
<dbReference type="Gene3D" id="3.20.20.80">
    <property type="entry name" value="Glycosidases"/>
    <property type="match status" value="1"/>
</dbReference>
<reference evidence="8" key="1">
    <citation type="submission" date="2020-05" db="EMBL/GenBank/DDBJ databases">
        <title>Phylogenomic resolution of chytrid fungi.</title>
        <authorList>
            <person name="Stajich J.E."/>
            <person name="Amses K."/>
            <person name="Simmons R."/>
            <person name="Seto K."/>
            <person name="Myers J."/>
            <person name="Bonds A."/>
            <person name="Quandt C.A."/>
            <person name="Barry K."/>
            <person name="Liu P."/>
            <person name="Grigoriev I."/>
            <person name="Longcore J.E."/>
            <person name="James T.Y."/>
        </authorList>
    </citation>
    <scope>NUCLEOTIDE SEQUENCE</scope>
    <source>
        <strain evidence="8">JEL0379</strain>
    </source>
</reference>
<evidence type="ECO:0000256" key="6">
    <source>
        <dbReference type="SAM" id="Phobius"/>
    </source>
</evidence>
<name>A0AAD5XSK9_9FUNG</name>
<keyword evidence="6" id="KW-0812">Transmembrane</keyword>
<comment type="similarity">
    <text evidence="1 4">Belongs to the glycosyl hydrolase 26 family.</text>
</comment>
<keyword evidence="3 4" id="KW-0326">Glycosidase</keyword>
<evidence type="ECO:0000313" key="8">
    <source>
        <dbReference type="EMBL" id="KAJ3182449.1"/>
    </source>
</evidence>
<dbReference type="InterPro" id="IPR022790">
    <property type="entry name" value="GH26_dom"/>
</dbReference>
<accession>A0AAD5XSK9</accession>
<protein>
    <recommendedName>
        <fullName evidence="7">GH26 domain-containing protein</fullName>
    </recommendedName>
</protein>
<dbReference type="PROSITE" id="PS51764">
    <property type="entry name" value="GH26"/>
    <property type="match status" value="1"/>
</dbReference>
<keyword evidence="6" id="KW-0472">Membrane</keyword>
<feature type="compositionally biased region" description="Pro residues" evidence="5">
    <location>
        <begin position="1"/>
        <end position="27"/>
    </location>
</feature>
<dbReference type="GO" id="GO:0006080">
    <property type="term" value="P:substituted mannan metabolic process"/>
    <property type="evidence" value="ECO:0007669"/>
    <property type="project" value="InterPro"/>
</dbReference>
<dbReference type="GO" id="GO:0016985">
    <property type="term" value="F:mannan endo-1,4-beta-mannosidase activity"/>
    <property type="evidence" value="ECO:0007669"/>
    <property type="project" value="InterPro"/>
</dbReference>
<evidence type="ECO:0000259" key="7">
    <source>
        <dbReference type="PROSITE" id="PS51764"/>
    </source>
</evidence>
<evidence type="ECO:0000256" key="4">
    <source>
        <dbReference type="PROSITE-ProRule" id="PRU01100"/>
    </source>
</evidence>
<dbReference type="Proteomes" id="UP001212152">
    <property type="component" value="Unassembled WGS sequence"/>
</dbReference>
<dbReference type="AlphaFoldDB" id="A0AAD5XSK9"/>
<evidence type="ECO:0000256" key="5">
    <source>
        <dbReference type="SAM" id="MobiDB-lite"/>
    </source>
</evidence>
<feature type="region of interest" description="Disordered" evidence="5">
    <location>
        <begin position="458"/>
        <end position="478"/>
    </location>
</feature>
<evidence type="ECO:0000256" key="2">
    <source>
        <dbReference type="ARBA" id="ARBA00022801"/>
    </source>
</evidence>
<dbReference type="InterPro" id="IPR000805">
    <property type="entry name" value="Glyco_hydro_26"/>
</dbReference>
<comment type="caution">
    <text evidence="8">The sequence shown here is derived from an EMBL/GenBank/DDBJ whole genome shotgun (WGS) entry which is preliminary data.</text>
</comment>
<keyword evidence="2 4" id="KW-0378">Hydrolase</keyword>
<feature type="region of interest" description="Disordered" evidence="5">
    <location>
        <begin position="1"/>
        <end position="43"/>
    </location>
</feature>
<dbReference type="InterPro" id="IPR017853">
    <property type="entry name" value="GH"/>
</dbReference>
<proteinExistence type="inferred from homology"/>
<feature type="transmembrane region" description="Helical" evidence="6">
    <location>
        <begin position="116"/>
        <end position="138"/>
    </location>
</feature>
<keyword evidence="9" id="KW-1185">Reference proteome</keyword>
<dbReference type="PANTHER" id="PTHR40079:SF4">
    <property type="entry name" value="GH26 DOMAIN-CONTAINING PROTEIN-RELATED"/>
    <property type="match status" value="1"/>
</dbReference>
<organism evidence="8 9">
    <name type="scientific">Geranomyces variabilis</name>
    <dbReference type="NCBI Taxonomy" id="109894"/>
    <lineage>
        <taxon>Eukaryota</taxon>
        <taxon>Fungi</taxon>
        <taxon>Fungi incertae sedis</taxon>
        <taxon>Chytridiomycota</taxon>
        <taxon>Chytridiomycota incertae sedis</taxon>
        <taxon>Chytridiomycetes</taxon>
        <taxon>Spizellomycetales</taxon>
        <taxon>Powellomycetaceae</taxon>
        <taxon>Geranomyces</taxon>
    </lineage>
</organism>